<evidence type="ECO:0000313" key="1">
    <source>
        <dbReference type="EMBL" id="KAJ9077361.1"/>
    </source>
</evidence>
<gene>
    <name evidence="1" type="ORF">DSO57_1017499</name>
</gene>
<name>A0ACC2TSA3_9FUNG</name>
<reference evidence="1" key="1">
    <citation type="submission" date="2022-04" db="EMBL/GenBank/DDBJ databases">
        <title>Genome of the entomopathogenic fungus Entomophthora muscae.</title>
        <authorList>
            <person name="Elya C."/>
            <person name="Lovett B.R."/>
            <person name="Lee E."/>
            <person name="Macias A.M."/>
            <person name="Hajek A.E."/>
            <person name="De Bivort B.L."/>
            <person name="Kasson M.T."/>
            <person name="De Fine Licht H.H."/>
            <person name="Stajich J.E."/>
        </authorList>
    </citation>
    <scope>NUCLEOTIDE SEQUENCE</scope>
    <source>
        <strain evidence="1">Berkeley</strain>
    </source>
</reference>
<evidence type="ECO:0000313" key="2">
    <source>
        <dbReference type="Proteomes" id="UP001165960"/>
    </source>
</evidence>
<sequence>MKSFSPRQSAARVNSSPDCKKWNFLAIGRELVGSKSVAPTALIIFGQRIPALIADRFPNEARPEYFRSLAASPTN</sequence>
<protein>
    <submittedName>
        <fullName evidence="1">Uncharacterized protein</fullName>
    </submittedName>
</protein>
<proteinExistence type="predicted"/>
<comment type="caution">
    <text evidence="1">The sequence shown here is derived from an EMBL/GenBank/DDBJ whole genome shotgun (WGS) entry which is preliminary data.</text>
</comment>
<dbReference type="EMBL" id="QTSX02002203">
    <property type="protein sequence ID" value="KAJ9077361.1"/>
    <property type="molecule type" value="Genomic_DNA"/>
</dbReference>
<keyword evidence="2" id="KW-1185">Reference proteome</keyword>
<organism evidence="1 2">
    <name type="scientific">Entomophthora muscae</name>
    <dbReference type="NCBI Taxonomy" id="34485"/>
    <lineage>
        <taxon>Eukaryota</taxon>
        <taxon>Fungi</taxon>
        <taxon>Fungi incertae sedis</taxon>
        <taxon>Zoopagomycota</taxon>
        <taxon>Entomophthoromycotina</taxon>
        <taxon>Entomophthoromycetes</taxon>
        <taxon>Entomophthorales</taxon>
        <taxon>Entomophthoraceae</taxon>
        <taxon>Entomophthora</taxon>
    </lineage>
</organism>
<dbReference type="Proteomes" id="UP001165960">
    <property type="component" value="Unassembled WGS sequence"/>
</dbReference>
<accession>A0ACC2TSA3</accession>